<feature type="transmembrane region" description="Helical" evidence="6">
    <location>
        <begin position="17"/>
        <end position="39"/>
    </location>
</feature>
<dbReference type="EMBL" id="UINC01010654">
    <property type="protein sequence ID" value="SVA47308.1"/>
    <property type="molecule type" value="Genomic_DNA"/>
</dbReference>
<evidence type="ECO:0008006" key="8">
    <source>
        <dbReference type="Google" id="ProtNLM"/>
    </source>
</evidence>
<dbReference type="CDD" id="cd06579">
    <property type="entry name" value="TM_PBP1_transp_AraH_like"/>
    <property type="match status" value="1"/>
</dbReference>
<evidence type="ECO:0000313" key="7">
    <source>
        <dbReference type="EMBL" id="SVA47308.1"/>
    </source>
</evidence>
<dbReference type="PANTHER" id="PTHR32196">
    <property type="entry name" value="ABC TRANSPORTER PERMEASE PROTEIN YPHD-RELATED-RELATED"/>
    <property type="match status" value="1"/>
</dbReference>
<comment type="subcellular location">
    <subcellularLocation>
        <location evidence="1">Cell membrane</location>
        <topology evidence="1">Multi-pass membrane protein</topology>
    </subcellularLocation>
</comment>
<dbReference type="InterPro" id="IPR001851">
    <property type="entry name" value="ABC_transp_permease"/>
</dbReference>
<evidence type="ECO:0000256" key="4">
    <source>
        <dbReference type="ARBA" id="ARBA00022989"/>
    </source>
</evidence>
<sequence>MNSILNSYFVKTHKLEISITIIAIVLFLIYFIGATNVFTRFPIYRAFMQSMPFFGIIAISATFVVTLGEIDLSFPSIVGITSLTFGMLLTSTDGNFFIAFVLATSLGMFAGLINGLLVTKIGIPSIVATIGTLYFWRGLVNVISQGSGIAIVDVADGTWHHTLFVEKLFGKIPAQFIWFIALTALMQWVYRYHKFGNHIHFVGDNKASAQMMGINVDLVKIIAFVQLGFFSALAGIFTMYEMLYFWPTQGSGLMLTTLAAVFVGGTSVFGGKGTIFGTFIGVLIIGSLESGIIALGLSGFYVQFIYGIMITAAVTIYAIIQRKKT</sequence>
<name>A0A381W5T0_9ZZZZ</name>
<evidence type="ECO:0000256" key="2">
    <source>
        <dbReference type="ARBA" id="ARBA00022475"/>
    </source>
</evidence>
<feature type="transmembrane region" description="Helical" evidence="6">
    <location>
        <begin position="172"/>
        <end position="190"/>
    </location>
</feature>
<accession>A0A381W5T0</accession>
<dbReference type="AlphaFoldDB" id="A0A381W5T0"/>
<feature type="transmembrane region" description="Helical" evidence="6">
    <location>
        <begin position="300"/>
        <end position="320"/>
    </location>
</feature>
<protein>
    <recommendedName>
        <fullName evidence="8">ABC transporter permease</fullName>
    </recommendedName>
</protein>
<feature type="transmembrane region" description="Helical" evidence="6">
    <location>
        <begin position="96"/>
        <end position="117"/>
    </location>
</feature>
<feature type="transmembrane region" description="Helical" evidence="6">
    <location>
        <begin position="275"/>
        <end position="294"/>
    </location>
</feature>
<feature type="transmembrane region" description="Helical" evidence="6">
    <location>
        <begin position="218"/>
        <end position="237"/>
    </location>
</feature>
<keyword evidence="2" id="KW-1003">Cell membrane</keyword>
<evidence type="ECO:0000256" key="3">
    <source>
        <dbReference type="ARBA" id="ARBA00022692"/>
    </source>
</evidence>
<gene>
    <name evidence="7" type="ORF">METZ01_LOCUS100162</name>
</gene>
<evidence type="ECO:0000256" key="5">
    <source>
        <dbReference type="ARBA" id="ARBA00023136"/>
    </source>
</evidence>
<evidence type="ECO:0000256" key="6">
    <source>
        <dbReference type="SAM" id="Phobius"/>
    </source>
</evidence>
<dbReference type="Pfam" id="PF02653">
    <property type="entry name" value="BPD_transp_2"/>
    <property type="match status" value="1"/>
</dbReference>
<keyword evidence="4 6" id="KW-1133">Transmembrane helix</keyword>
<keyword evidence="5 6" id="KW-0472">Membrane</keyword>
<reference evidence="7" key="1">
    <citation type="submission" date="2018-05" db="EMBL/GenBank/DDBJ databases">
        <authorList>
            <person name="Lanie J.A."/>
            <person name="Ng W.-L."/>
            <person name="Kazmierczak K.M."/>
            <person name="Andrzejewski T.M."/>
            <person name="Davidsen T.M."/>
            <person name="Wayne K.J."/>
            <person name="Tettelin H."/>
            <person name="Glass J.I."/>
            <person name="Rusch D."/>
            <person name="Podicherti R."/>
            <person name="Tsui H.-C.T."/>
            <person name="Winkler M.E."/>
        </authorList>
    </citation>
    <scope>NUCLEOTIDE SEQUENCE</scope>
</reference>
<feature type="transmembrane region" description="Helical" evidence="6">
    <location>
        <begin position="46"/>
        <end position="66"/>
    </location>
</feature>
<dbReference type="GO" id="GO:0022857">
    <property type="term" value="F:transmembrane transporter activity"/>
    <property type="evidence" value="ECO:0007669"/>
    <property type="project" value="InterPro"/>
</dbReference>
<keyword evidence="3 6" id="KW-0812">Transmembrane</keyword>
<organism evidence="7">
    <name type="scientific">marine metagenome</name>
    <dbReference type="NCBI Taxonomy" id="408172"/>
    <lineage>
        <taxon>unclassified sequences</taxon>
        <taxon>metagenomes</taxon>
        <taxon>ecological metagenomes</taxon>
    </lineage>
</organism>
<dbReference type="GO" id="GO:0005886">
    <property type="term" value="C:plasma membrane"/>
    <property type="evidence" value="ECO:0007669"/>
    <property type="project" value="UniProtKB-SubCell"/>
</dbReference>
<evidence type="ECO:0000256" key="1">
    <source>
        <dbReference type="ARBA" id="ARBA00004651"/>
    </source>
</evidence>
<proteinExistence type="predicted"/>